<evidence type="ECO:0000256" key="15">
    <source>
        <dbReference type="ARBA" id="ARBA00023136"/>
    </source>
</evidence>
<accession>J9Q8V1</accession>
<protein>
    <recommendedName>
        <fullName evidence="3 16">Cytochrome b</fullName>
    </recommendedName>
</protein>
<dbReference type="InterPro" id="IPR005798">
    <property type="entry name" value="Cyt_b/b6_C"/>
</dbReference>
<evidence type="ECO:0000256" key="6">
    <source>
        <dbReference type="ARBA" id="ARBA00022660"/>
    </source>
</evidence>
<comment type="similarity">
    <text evidence="16">Belongs to the cytochrome b family.</text>
</comment>
<dbReference type="InterPro" id="IPR048259">
    <property type="entry name" value="Cytochrome_b_N_euk/bac"/>
</dbReference>
<keyword evidence="14 16" id="KW-0496">Mitochondrion</keyword>
<keyword evidence="7 16" id="KW-0812">Transmembrane</keyword>
<evidence type="ECO:0000256" key="9">
    <source>
        <dbReference type="ARBA" id="ARBA00022792"/>
    </source>
</evidence>
<dbReference type="SUPFAM" id="SSF81342">
    <property type="entry name" value="Transmembrane di-heme cytochromes"/>
    <property type="match status" value="1"/>
</dbReference>
<dbReference type="EMBL" id="GQ452847">
    <property type="protein sequence ID" value="ACV92167.1"/>
    <property type="molecule type" value="Genomic_DNA"/>
</dbReference>
<keyword evidence="10 16" id="KW-0249">Electron transport</keyword>
<feature type="domain" description="Cytochrome b/b6 C-terminal region profile" evidence="18">
    <location>
        <begin position="206"/>
        <end position="377"/>
    </location>
</feature>
<evidence type="ECO:0000256" key="8">
    <source>
        <dbReference type="ARBA" id="ARBA00022723"/>
    </source>
</evidence>
<evidence type="ECO:0000256" key="12">
    <source>
        <dbReference type="ARBA" id="ARBA00023004"/>
    </source>
</evidence>
<feature type="transmembrane region" description="Helical" evidence="16">
    <location>
        <begin position="26"/>
        <end position="54"/>
    </location>
</feature>
<dbReference type="AlphaFoldDB" id="J9Q8V1"/>
<evidence type="ECO:0000256" key="10">
    <source>
        <dbReference type="ARBA" id="ARBA00022982"/>
    </source>
</evidence>
<feature type="transmembrane region" description="Helical" evidence="16">
    <location>
        <begin position="346"/>
        <end position="368"/>
    </location>
</feature>
<keyword evidence="5 16" id="KW-0349">Heme</keyword>
<keyword evidence="4 16" id="KW-0813">Transport</keyword>
<feature type="domain" description="Cytochrome b/b6 N-terminal region profile" evidence="17">
    <location>
        <begin position="1"/>
        <end position="206"/>
    </location>
</feature>
<keyword evidence="8 16" id="KW-0479">Metal-binding</keyword>
<keyword evidence="15 16" id="KW-0472">Membrane</keyword>
<evidence type="ECO:0000256" key="5">
    <source>
        <dbReference type="ARBA" id="ARBA00022617"/>
    </source>
</evidence>
<dbReference type="PANTHER" id="PTHR19271">
    <property type="entry name" value="CYTOCHROME B"/>
    <property type="match status" value="1"/>
</dbReference>
<evidence type="ECO:0000259" key="18">
    <source>
        <dbReference type="PROSITE" id="PS51003"/>
    </source>
</evidence>
<dbReference type="Pfam" id="PF00032">
    <property type="entry name" value="Cytochrom_B_C"/>
    <property type="match status" value="1"/>
</dbReference>
<organism evidence="19">
    <name type="scientific">Pinctada maxima</name>
    <name type="common">Silver-lipped pearl oyster</name>
    <name type="synonym">White-lipped pearl oyster</name>
    <dbReference type="NCBI Taxonomy" id="104660"/>
    <lineage>
        <taxon>Eukaryota</taxon>
        <taxon>Metazoa</taxon>
        <taxon>Spiralia</taxon>
        <taxon>Lophotrochozoa</taxon>
        <taxon>Mollusca</taxon>
        <taxon>Bivalvia</taxon>
        <taxon>Autobranchia</taxon>
        <taxon>Pteriomorphia</taxon>
        <taxon>Pterioida</taxon>
        <taxon>Pterioidea</taxon>
        <taxon>Pteriidae</taxon>
        <taxon>Pinctada</taxon>
    </lineage>
</organism>
<feature type="transmembrane region" description="Helical" evidence="16">
    <location>
        <begin position="74"/>
        <end position="96"/>
    </location>
</feature>
<evidence type="ECO:0000256" key="4">
    <source>
        <dbReference type="ARBA" id="ARBA00022448"/>
    </source>
</evidence>
<comment type="subcellular location">
    <subcellularLocation>
        <location evidence="2">Mitochondrion inner membrane</location>
        <topology evidence="2">Multi-pass membrane protein</topology>
    </subcellularLocation>
</comment>
<dbReference type="Pfam" id="PF00033">
    <property type="entry name" value="Cytochrome_B"/>
    <property type="match status" value="1"/>
</dbReference>
<comment type="function">
    <text evidence="1 16">Component of the ubiquinol-cytochrome c reductase complex (complex III or cytochrome b-c1 complex) that is part of the mitochondrial respiratory chain. The b-c1 complex mediates electron transfer from ubiquinol to cytochrome c. Contributes to the generation of a proton gradient across the mitochondrial membrane that is then used for ATP synthesis.</text>
</comment>
<dbReference type="GO" id="GO:0016491">
    <property type="term" value="F:oxidoreductase activity"/>
    <property type="evidence" value="ECO:0007669"/>
    <property type="project" value="UniProtKB-UniRule"/>
</dbReference>
<evidence type="ECO:0000256" key="3">
    <source>
        <dbReference type="ARBA" id="ARBA00013531"/>
    </source>
</evidence>
<keyword evidence="9" id="KW-0999">Mitochondrion inner membrane</keyword>
<evidence type="ECO:0000256" key="13">
    <source>
        <dbReference type="ARBA" id="ARBA00023075"/>
    </source>
</evidence>
<keyword evidence="12 16" id="KW-0408">Iron</keyword>
<proteinExistence type="inferred from homology"/>
<dbReference type="SUPFAM" id="SSF81648">
    <property type="entry name" value="a domain/subunit of cytochrome bc1 complex (Ubiquinol-cytochrome c reductase)"/>
    <property type="match status" value="1"/>
</dbReference>
<evidence type="ECO:0000256" key="11">
    <source>
        <dbReference type="ARBA" id="ARBA00022989"/>
    </source>
</evidence>
<evidence type="ECO:0000256" key="14">
    <source>
        <dbReference type="ARBA" id="ARBA00023128"/>
    </source>
</evidence>
<geneLocation type="mitochondrion" evidence="19"/>
<sequence length="391" mass="44026">MGFLGVMKGQLRGAVVNYRCPKTLSVWWNFGSCLGVLLVSQLVTGLLLAIYYVPDSAFAMGSIYYIMRDIQGGWFVRGLHVGGANFMFACVYVHIARGLYYGSYMKKGVWFTGVVILILLMGVSFLGYVLPWGVMSYWGAVVITSMLSIVPFIGNRLKVWVWGGYVVTNVTLKRFFILHFILPFILAGLTMVHVYFLHVSGGSNNPLGVAGELISFHPYYVSKDLVGFVVVYGLMVWLVLLCPDVFVECLNFKDPDPMKTPKNICPEWYFLFFYAILRMIPNKSLGILVMFGSIVILMVCSYVHVGMYRGLQFYPACQFLFWSLGVSNFWLLTGLGRMHVEPLVTLVSRVCSGGYFGYFLVFPVLMVLHESLVEKPKGVGRFVCRTFRSNG</sequence>
<dbReference type="PROSITE" id="PS51003">
    <property type="entry name" value="CYTB_CTER"/>
    <property type="match status" value="1"/>
</dbReference>
<keyword evidence="13" id="KW-0830">Ubiquinone</keyword>
<dbReference type="GO" id="GO:0046872">
    <property type="term" value="F:metal ion binding"/>
    <property type="evidence" value="ECO:0007669"/>
    <property type="project" value="UniProtKB-UniRule"/>
</dbReference>
<dbReference type="GO" id="GO:0005743">
    <property type="term" value="C:mitochondrial inner membrane"/>
    <property type="evidence" value="ECO:0007669"/>
    <property type="project" value="UniProtKB-SubCell"/>
</dbReference>
<dbReference type="PANTHER" id="PTHR19271:SF16">
    <property type="entry name" value="CYTOCHROME B"/>
    <property type="match status" value="1"/>
</dbReference>
<reference evidence="19" key="1">
    <citation type="journal article" date="2012" name="Gene">
        <title>A unique tRNA gene family and a novel, highly expressed ORF in the mitochondrial genome of the silver-lip pearl oyster, Pinctada maxima (Bivalvia: Pteriidae).</title>
        <authorList>
            <person name="Wu X."/>
            <person name="Li X."/>
            <person name="Li L."/>
            <person name="Yu Z."/>
        </authorList>
    </citation>
    <scope>NUCLEOTIDE SEQUENCE</scope>
</reference>
<feature type="transmembrane region" description="Helical" evidence="16">
    <location>
        <begin position="319"/>
        <end position="340"/>
    </location>
</feature>
<dbReference type="InterPro" id="IPR005797">
    <property type="entry name" value="Cyt_b/b6_N"/>
</dbReference>
<keyword evidence="6 16" id="KW-0679">Respiratory chain</keyword>
<evidence type="ECO:0000313" key="19">
    <source>
        <dbReference type="EMBL" id="ACV92167.1"/>
    </source>
</evidence>
<dbReference type="InterPro" id="IPR016174">
    <property type="entry name" value="Di-haem_cyt_TM"/>
</dbReference>
<evidence type="ECO:0000259" key="17">
    <source>
        <dbReference type="PROSITE" id="PS51002"/>
    </source>
</evidence>
<dbReference type="PROSITE" id="PS51002">
    <property type="entry name" value="CYTB_NTER"/>
    <property type="match status" value="1"/>
</dbReference>
<feature type="transmembrane region" description="Helical" evidence="16">
    <location>
        <begin position="225"/>
        <end position="252"/>
    </location>
</feature>
<feature type="transmembrane region" description="Helical" evidence="16">
    <location>
        <begin position="108"/>
        <end position="130"/>
    </location>
</feature>
<evidence type="ECO:0000256" key="2">
    <source>
        <dbReference type="ARBA" id="ARBA00004448"/>
    </source>
</evidence>
<keyword evidence="11 16" id="KW-1133">Transmembrane helix</keyword>
<feature type="transmembrane region" description="Helical" evidence="16">
    <location>
        <begin position="175"/>
        <end position="196"/>
    </location>
</feature>
<feature type="transmembrane region" description="Helical" evidence="16">
    <location>
        <begin position="136"/>
        <end position="154"/>
    </location>
</feature>
<dbReference type="Gene3D" id="1.20.810.10">
    <property type="entry name" value="Cytochrome Bc1 Complex, Chain C"/>
    <property type="match status" value="1"/>
</dbReference>
<dbReference type="InterPro" id="IPR027387">
    <property type="entry name" value="Cytb/b6-like_sf"/>
</dbReference>
<evidence type="ECO:0000256" key="1">
    <source>
        <dbReference type="ARBA" id="ARBA00002566"/>
    </source>
</evidence>
<dbReference type="InterPro" id="IPR036150">
    <property type="entry name" value="Cyt_b/b6_C_sf"/>
</dbReference>
<name>J9Q8V1_PINMA</name>
<dbReference type="GO" id="GO:0006122">
    <property type="term" value="P:mitochondrial electron transport, ubiquinol to cytochrome c"/>
    <property type="evidence" value="ECO:0007669"/>
    <property type="project" value="TreeGrafter"/>
</dbReference>
<feature type="transmembrane region" description="Helical" evidence="16">
    <location>
        <begin position="287"/>
        <end position="307"/>
    </location>
</feature>
<dbReference type="GO" id="GO:0008121">
    <property type="term" value="F:quinol-cytochrome-c reductase activity"/>
    <property type="evidence" value="ECO:0007669"/>
    <property type="project" value="TreeGrafter"/>
</dbReference>
<dbReference type="CDD" id="cd00284">
    <property type="entry name" value="Cytochrome_b_N"/>
    <property type="match status" value="1"/>
</dbReference>
<gene>
    <name evidence="19" type="primary">cob</name>
</gene>
<comment type="cofactor">
    <cofactor evidence="16">
        <name>heme b</name>
        <dbReference type="ChEBI" id="CHEBI:60344"/>
    </cofactor>
    <text evidence="16">Binds 2 heme groups non-covalently.</text>
</comment>
<evidence type="ECO:0000256" key="16">
    <source>
        <dbReference type="RuleBase" id="RU362117"/>
    </source>
</evidence>
<evidence type="ECO:0000256" key="7">
    <source>
        <dbReference type="ARBA" id="ARBA00022692"/>
    </source>
</evidence>